<evidence type="ECO:0000256" key="1">
    <source>
        <dbReference type="SAM" id="Phobius"/>
    </source>
</evidence>
<sequence length="148" mass="17265">MRNKQTKKSVFMLSHLESGFTFVTTLISIVVLVFSIPFVSYLLRQVSVDNTMNDVSVGQFFIFMRNEVMQAEEIKLYPHQLKLSMHNGDEATFEKYGNLIRRQVDGTGHEIYLRDIKDITFSSFSYGFHIIITTVKGEKYDKKIIYYP</sequence>
<dbReference type="AlphaFoldDB" id="A0A3E0WK06"/>
<evidence type="ECO:0000313" key="3">
    <source>
        <dbReference type="Proteomes" id="UP000256488"/>
    </source>
</evidence>
<dbReference type="Proteomes" id="UP000256488">
    <property type="component" value="Unassembled WGS sequence"/>
</dbReference>
<keyword evidence="1" id="KW-0472">Membrane</keyword>
<gene>
    <name evidence="2" type="ORF">CAI16_16850</name>
</gene>
<feature type="transmembrane region" description="Helical" evidence="1">
    <location>
        <begin position="20"/>
        <end position="43"/>
    </location>
</feature>
<dbReference type="Pfam" id="PF15980">
    <property type="entry name" value="ComGF"/>
    <property type="match status" value="1"/>
</dbReference>
<dbReference type="InterPro" id="IPR016977">
    <property type="entry name" value="ComGF"/>
</dbReference>
<organism evidence="2 3">
    <name type="scientific">Virgibacillus dokdonensis</name>
    <dbReference type="NCBI Taxonomy" id="302167"/>
    <lineage>
        <taxon>Bacteria</taxon>
        <taxon>Bacillati</taxon>
        <taxon>Bacillota</taxon>
        <taxon>Bacilli</taxon>
        <taxon>Bacillales</taxon>
        <taxon>Bacillaceae</taxon>
        <taxon>Virgibacillus</taxon>
    </lineage>
</organism>
<accession>A0A3E0WK06</accession>
<keyword evidence="1" id="KW-0812">Transmembrane</keyword>
<reference evidence="2 3" key="1">
    <citation type="submission" date="2017-05" db="EMBL/GenBank/DDBJ databases">
        <title>Virgibacillus sp. AK90 isolated from a saltern of Kakinada, India.</title>
        <authorList>
            <person name="Gupta V."/>
            <person name="Sidhu C."/>
            <person name="Korpole S."/>
            <person name="Pinnaka A.K."/>
        </authorList>
    </citation>
    <scope>NUCLEOTIDE SEQUENCE [LARGE SCALE GENOMIC DNA]</scope>
    <source>
        <strain evidence="2 3">AK90</strain>
    </source>
</reference>
<evidence type="ECO:0000313" key="2">
    <source>
        <dbReference type="EMBL" id="RFA32809.1"/>
    </source>
</evidence>
<proteinExistence type="predicted"/>
<evidence type="ECO:0008006" key="4">
    <source>
        <dbReference type="Google" id="ProtNLM"/>
    </source>
</evidence>
<protein>
    <recommendedName>
        <fullName evidence="4">Competence protein ComGF</fullName>
    </recommendedName>
</protein>
<comment type="caution">
    <text evidence="2">The sequence shown here is derived from an EMBL/GenBank/DDBJ whole genome shotgun (WGS) entry which is preliminary data.</text>
</comment>
<keyword evidence="1" id="KW-1133">Transmembrane helix</keyword>
<name>A0A3E0WK06_9BACI</name>
<dbReference type="EMBL" id="NFZX01000051">
    <property type="protein sequence ID" value="RFA32809.1"/>
    <property type="molecule type" value="Genomic_DNA"/>
</dbReference>